<reference evidence="7" key="1">
    <citation type="submission" date="2025-08" db="UniProtKB">
        <authorList>
            <consortium name="RefSeq"/>
        </authorList>
    </citation>
    <scope>IDENTIFICATION</scope>
    <source>
        <tissue evidence="7">Testes</tissue>
    </source>
</reference>
<organism evidence="6 7">
    <name type="scientific">Saccoglossus kowalevskii</name>
    <name type="common">Acorn worm</name>
    <dbReference type="NCBI Taxonomy" id="10224"/>
    <lineage>
        <taxon>Eukaryota</taxon>
        <taxon>Metazoa</taxon>
        <taxon>Hemichordata</taxon>
        <taxon>Enteropneusta</taxon>
        <taxon>Harrimaniidae</taxon>
        <taxon>Saccoglossus</taxon>
    </lineage>
</organism>
<accession>A0ABM0MUQ4</accession>
<dbReference type="InterPro" id="IPR029045">
    <property type="entry name" value="ClpP/crotonase-like_dom_sf"/>
</dbReference>
<dbReference type="Proteomes" id="UP000694865">
    <property type="component" value="Unplaced"/>
</dbReference>
<keyword evidence="6" id="KW-1185">Reference proteome</keyword>
<dbReference type="InterPro" id="IPR014748">
    <property type="entry name" value="Enoyl-CoA_hydra_C"/>
</dbReference>
<dbReference type="Pfam" id="PF00378">
    <property type="entry name" value="ECH_1"/>
    <property type="match status" value="1"/>
</dbReference>
<protein>
    <submittedName>
        <fullName evidence="7">Delta(3,5)-Delta(2,4)-dienoyl-CoA isomerase, mitochondrial-like</fullName>
    </submittedName>
</protein>
<sequence length="279" mass="30884">MTSNSVPKFETLVVSNPREYVYRVELNRPHKLNAMNDVFWREISTCFNGIAEDPNCRVVIVTGAGRLFTAGLDLTDSQILAFTDVQKDVARRAMQVFDVIKKLQESFSFIEKCRKPVIAAIHNGCVGGGVDMVAACDIRLCTEDAWFQVKEVDIGVAADVGTLQRLPKIIGNDSLARELVYTARRLPATEAKQLGLVSRIYKDKASMIEGALELASTIASKSPVAIQGSKVNLVYSRDHSVREALEYMAAWNMSMGQTEDIARAIQANMTKQKTTFSKL</sequence>
<dbReference type="CDD" id="cd06558">
    <property type="entry name" value="crotonase-like"/>
    <property type="match status" value="1"/>
</dbReference>
<proteinExistence type="inferred from homology"/>
<dbReference type="RefSeq" id="XP_006823745.1">
    <property type="nucleotide sequence ID" value="XM_006823682.1"/>
</dbReference>
<dbReference type="Gene3D" id="3.90.226.10">
    <property type="entry name" value="2-enoyl-CoA Hydratase, Chain A, domain 1"/>
    <property type="match status" value="1"/>
</dbReference>
<dbReference type="SUPFAM" id="SSF52096">
    <property type="entry name" value="ClpP/crotonase"/>
    <property type="match status" value="1"/>
</dbReference>
<evidence type="ECO:0000313" key="7">
    <source>
        <dbReference type="RefSeq" id="XP_006823745.1"/>
    </source>
</evidence>
<dbReference type="NCBIfam" id="NF004794">
    <property type="entry name" value="PRK06142.1"/>
    <property type="match status" value="1"/>
</dbReference>
<gene>
    <name evidence="7" type="primary">LOC102808591</name>
</gene>
<evidence type="ECO:0000256" key="4">
    <source>
        <dbReference type="ARBA" id="ARBA00023098"/>
    </source>
</evidence>
<keyword evidence="3" id="KW-0276">Fatty acid metabolism</keyword>
<comment type="similarity">
    <text evidence="2">Belongs to the enoyl-CoA hydratase/isomerase family.</text>
</comment>
<dbReference type="InterPro" id="IPR001753">
    <property type="entry name" value="Enoyl-CoA_hydra/iso"/>
</dbReference>
<name>A0ABM0MUQ4_SACKO</name>
<dbReference type="GeneID" id="102808591"/>
<evidence type="ECO:0000313" key="6">
    <source>
        <dbReference type="Proteomes" id="UP000694865"/>
    </source>
</evidence>
<dbReference type="PANTHER" id="PTHR43149:SF1">
    <property type="entry name" value="DELTA(3,5)-DELTA(2,4)-DIENOYL-COA ISOMERASE, MITOCHONDRIAL"/>
    <property type="match status" value="1"/>
</dbReference>
<keyword evidence="5" id="KW-0413">Isomerase</keyword>
<dbReference type="PANTHER" id="PTHR43149">
    <property type="entry name" value="ENOYL-COA HYDRATASE"/>
    <property type="match status" value="1"/>
</dbReference>
<dbReference type="Gene3D" id="1.10.12.10">
    <property type="entry name" value="Lyase 2-enoyl-coa Hydratase, Chain A, domain 2"/>
    <property type="match status" value="1"/>
</dbReference>
<evidence type="ECO:0000256" key="2">
    <source>
        <dbReference type="ARBA" id="ARBA00005254"/>
    </source>
</evidence>
<comment type="pathway">
    <text evidence="1">Lipid metabolism; fatty acid beta-oxidation.</text>
</comment>
<dbReference type="InterPro" id="IPR045002">
    <property type="entry name" value="Ech1-like"/>
</dbReference>
<evidence type="ECO:0000256" key="5">
    <source>
        <dbReference type="ARBA" id="ARBA00023235"/>
    </source>
</evidence>
<evidence type="ECO:0000256" key="3">
    <source>
        <dbReference type="ARBA" id="ARBA00022832"/>
    </source>
</evidence>
<evidence type="ECO:0000256" key="1">
    <source>
        <dbReference type="ARBA" id="ARBA00005005"/>
    </source>
</evidence>
<keyword evidence="4" id="KW-0443">Lipid metabolism</keyword>